<dbReference type="AlphaFoldDB" id="A0A0K6IJ88"/>
<dbReference type="Proteomes" id="UP000182769">
    <property type="component" value="Unassembled WGS sequence"/>
</dbReference>
<dbReference type="EMBL" id="CYHG01000003">
    <property type="protein sequence ID" value="CUB03159.1"/>
    <property type="molecule type" value="Genomic_DNA"/>
</dbReference>
<dbReference type="InterPro" id="IPR009752">
    <property type="entry name" value="Phage_Mu_GpJ"/>
</dbReference>
<organism evidence="1 2">
    <name type="scientific">Marinomonas fungiae</name>
    <dbReference type="NCBI Taxonomy" id="1137284"/>
    <lineage>
        <taxon>Bacteria</taxon>
        <taxon>Pseudomonadati</taxon>
        <taxon>Pseudomonadota</taxon>
        <taxon>Gammaproteobacteria</taxon>
        <taxon>Oceanospirillales</taxon>
        <taxon>Oceanospirillaceae</taxon>
        <taxon>Marinomonas</taxon>
    </lineage>
</organism>
<sequence length="130" mass="14321">MYCTRDDLLDSFGTNVIEDLEYGRPNAVTEAIEDANGLIDGYLAARYPLPLVTVPAVLKRIARDLVRYGLDIAPSDVVSKRRDEAVKFLMSLSKGEVTLGMPAASEPESLDTAEIQSDGHVFRRTDNSFL</sequence>
<gene>
    <name evidence="1" type="ORF">Ga0061065_1037</name>
</gene>
<dbReference type="OrthoDB" id="9812088at2"/>
<evidence type="ECO:0000313" key="2">
    <source>
        <dbReference type="Proteomes" id="UP000182769"/>
    </source>
</evidence>
<dbReference type="STRING" id="1137284.GCA_001418205_01005"/>
<keyword evidence="2" id="KW-1185">Reference proteome</keyword>
<accession>A0A0K6IJ88</accession>
<protein>
    <submittedName>
        <fullName evidence="1">Mu-like prophage protein gp36</fullName>
    </submittedName>
</protein>
<dbReference type="RefSeq" id="WP_055462134.1">
    <property type="nucleotide sequence ID" value="NZ_CYHG01000003.1"/>
</dbReference>
<proteinExistence type="predicted"/>
<dbReference type="Pfam" id="PF07030">
    <property type="entry name" value="Phage_Mu_Gp36"/>
    <property type="match status" value="1"/>
</dbReference>
<evidence type="ECO:0000313" key="1">
    <source>
        <dbReference type="EMBL" id="CUB03159.1"/>
    </source>
</evidence>
<name>A0A0K6IJ88_9GAMM</name>
<reference evidence="2" key="1">
    <citation type="submission" date="2015-08" db="EMBL/GenBank/DDBJ databases">
        <authorList>
            <person name="Varghese N."/>
        </authorList>
    </citation>
    <scope>NUCLEOTIDE SEQUENCE [LARGE SCALE GENOMIC DNA]</scope>
    <source>
        <strain evidence="2">JCM 18476</strain>
    </source>
</reference>